<organism evidence="1 2">
    <name type="scientific">Mycolicibacterium agri</name>
    <name type="common">Mycobacterium agri</name>
    <dbReference type="NCBI Taxonomy" id="36811"/>
    <lineage>
        <taxon>Bacteria</taxon>
        <taxon>Bacillati</taxon>
        <taxon>Actinomycetota</taxon>
        <taxon>Actinomycetes</taxon>
        <taxon>Mycobacteriales</taxon>
        <taxon>Mycobacteriaceae</taxon>
        <taxon>Mycolicibacterium</taxon>
    </lineage>
</organism>
<proteinExistence type="predicted"/>
<dbReference type="EMBL" id="BLKS01000003">
    <property type="protein sequence ID" value="GFG55231.1"/>
    <property type="molecule type" value="Genomic_DNA"/>
</dbReference>
<name>A0A7I9WBY6_MYCAG</name>
<gene>
    <name evidence="1" type="ORF">MAGR_66720</name>
</gene>
<dbReference type="Proteomes" id="UP000465302">
    <property type="component" value="Unassembled WGS sequence"/>
</dbReference>
<protein>
    <recommendedName>
        <fullName evidence="3">Transposase</fullName>
    </recommendedName>
</protein>
<sequence length="47" mass="5540">MLELNRLFVAWVETEYHRRTHTETGQTPLARWEAGWDRLGTPGDADR</sequence>
<evidence type="ECO:0000313" key="2">
    <source>
        <dbReference type="Proteomes" id="UP000465302"/>
    </source>
</evidence>
<accession>A0A7I9WBY6</accession>
<reference evidence="1 2" key="1">
    <citation type="journal article" date="2019" name="Emerg. Microbes Infect.">
        <title>Comprehensive subspecies identification of 175 nontuberculous mycobacteria species based on 7547 genomic profiles.</title>
        <authorList>
            <person name="Matsumoto Y."/>
            <person name="Kinjo T."/>
            <person name="Motooka D."/>
            <person name="Nabeya D."/>
            <person name="Jung N."/>
            <person name="Uechi K."/>
            <person name="Horii T."/>
            <person name="Iida T."/>
            <person name="Fujita J."/>
            <person name="Nakamura S."/>
        </authorList>
    </citation>
    <scope>NUCLEOTIDE SEQUENCE [LARGE SCALE GENOMIC DNA]</scope>
    <source>
        <strain evidence="1 2">JCM 6377</strain>
    </source>
</reference>
<evidence type="ECO:0000313" key="1">
    <source>
        <dbReference type="EMBL" id="GFG55231.1"/>
    </source>
</evidence>
<dbReference type="AlphaFoldDB" id="A0A7I9WBY6"/>
<comment type="caution">
    <text evidence="1">The sequence shown here is derived from an EMBL/GenBank/DDBJ whole genome shotgun (WGS) entry which is preliminary data.</text>
</comment>
<evidence type="ECO:0008006" key="3">
    <source>
        <dbReference type="Google" id="ProtNLM"/>
    </source>
</evidence>